<dbReference type="EMBL" id="LAZR01000422">
    <property type="protein sequence ID" value="KKN69605.1"/>
    <property type="molecule type" value="Genomic_DNA"/>
</dbReference>
<evidence type="ECO:0000313" key="2">
    <source>
        <dbReference type="EMBL" id="KKN69605.1"/>
    </source>
</evidence>
<proteinExistence type="predicted"/>
<comment type="caution">
    <text evidence="2">The sequence shown here is derived from an EMBL/GenBank/DDBJ whole genome shotgun (WGS) entry which is preliminary data.</text>
</comment>
<reference evidence="2" key="1">
    <citation type="journal article" date="2015" name="Nature">
        <title>Complex archaea that bridge the gap between prokaryotes and eukaryotes.</title>
        <authorList>
            <person name="Spang A."/>
            <person name="Saw J.H."/>
            <person name="Jorgensen S.L."/>
            <person name="Zaremba-Niedzwiedzka K."/>
            <person name="Martijn J."/>
            <person name="Lind A.E."/>
            <person name="van Eijk R."/>
            <person name="Schleper C."/>
            <person name="Guy L."/>
            <person name="Ettema T.J."/>
        </authorList>
    </citation>
    <scope>NUCLEOTIDE SEQUENCE</scope>
</reference>
<gene>
    <name evidence="2" type="ORF">LCGC14_0439080</name>
</gene>
<accession>A0A0F9SKV4</accession>
<protein>
    <submittedName>
        <fullName evidence="2">Uncharacterized protein</fullName>
    </submittedName>
</protein>
<feature type="transmembrane region" description="Helical" evidence="1">
    <location>
        <begin position="35"/>
        <end position="52"/>
    </location>
</feature>
<keyword evidence="1" id="KW-1133">Transmembrane helix</keyword>
<name>A0A0F9SKV4_9ZZZZ</name>
<organism evidence="2">
    <name type="scientific">marine sediment metagenome</name>
    <dbReference type="NCBI Taxonomy" id="412755"/>
    <lineage>
        <taxon>unclassified sequences</taxon>
        <taxon>metagenomes</taxon>
        <taxon>ecological metagenomes</taxon>
    </lineage>
</organism>
<feature type="transmembrane region" description="Helical" evidence="1">
    <location>
        <begin position="12"/>
        <end position="29"/>
    </location>
</feature>
<dbReference type="AlphaFoldDB" id="A0A0F9SKV4"/>
<evidence type="ECO:0000256" key="1">
    <source>
        <dbReference type="SAM" id="Phobius"/>
    </source>
</evidence>
<keyword evidence="1" id="KW-0812">Transmembrane</keyword>
<sequence>MKIDKEINPRWLFVIGTILIASIFTYFNIFEERTMGFIVLGMGLGMMIEVFCKEVEDGNNK</sequence>
<keyword evidence="1" id="KW-0472">Membrane</keyword>